<dbReference type="Pfam" id="PF01149">
    <property type="entry name" value="Fapy_DNA_glyco"/>
    <property type="match status" value="1"/>
</dbReference>
<dbReference type="GO" id="GO:0003676">
    <property type="term" value="F:nucleic acid binding"/>
    <property type="evidence" value="ECO:0007669"/>
    <property type="project" value="InterPro"/>
</dbReference>
<dbReference type="GO" id="GO:0003906">
    <property type="term" value="F:DNA-(apurinic or apyrimidinic site) endonuclease activity"/>
    <property type="evidence" value="ECO:0007669"/>
    <property type="project" value="InterPro"/>
</dbReference>
<dbReference type="Gene3D" id="1.10.8.50">
    <property type="match status" value="2"/>
</dbReference>
<dbReference type="InterPro" id="IPR012319">
    <property type="entry name" value="FPG_cat"/>
</dbReference>
<organism evidence="2">
    <name type="scientific">uncultured Caudovirales phage</name>
    <dbReference type="NCBI Taxonomy" id="2100421"/>
    <lineage>
        <taxon>Viruses</taxon>
        <taxon>Duplodnaviria</taxon>
        <taxon>Heunggongvirae</taxon>
        <taxon>Uroviricota</taxon>
        <taxon>Caudoviricetes</taxon>
        <taxon>Peduoviridae</taxon>
        <taxon>Maltschvirus</taxon>
        <taxon>Maltschvirus maltsch</taxon>
    </lineage>
</organism>
<dbReference type="PROSITE" id="PS51068">
    <property type="entry name" value="FPG_CAT"/>
    <property type="match status" value="1"/>
</dbReference>
<dbReference type="InterPro" id="IPR035937">
    <property type="entry name" value="FPG_N"/>
</dbReference>
<protein>
    <submittedName>
        <fullName evidence="2">Nei Formamidopyrimidine-DNA glycosylase</fullName>
    </submittedName>
</protein>
<sequence length="266" mass="30884">MPELAEIKIMADFINLACRERNFTSISFSESAMNRKLGIVQPTDLQIFSITAESRGKELMLSLIQGGSVFMKISCSMGMSGHWVLCHRDEVPKHTHMKFNTVDQYSLCLVDTRRFARWKVVTDWSQNRGPCPVHESRLFRENIFANLGKKEFNKPIHLVLMNQQYFNGIGNYLRAEIVFHAAQDPFVDARTAITINPSILDLCERLPREAYFLGGGQLKDWENPFDVQPSGFDEWMKCYGKGQWFTDKNGRRMWYHPIQIETSERF</sequence>
<proteinExistence type="predicted"/>
<evidence type="ECO:0000259" key="1">
    <source>
        <dbReference type="PROSITE" id="PS51068"/>
    </source>
</evidence>
<reference evidence="2" key="1">
    <citation type="submission" date="2020-05" db="EMBL/GenBank/DDBJ databases">
        <authorList>
            <person name="Chiriac C."/>
            <person name="Salcher M."/>
            <person name="Ghai R."/>
            <person name="Kavagutti S V."/>
        </authorList>
    </citation>
    <scope>NUCLEOTIDE SEQUENCE</scope>
</reference>
<dbReference type="PANTHER" id="PTHR22993:SF27">
    <property type="entry name" value="ENDONUCLEASE 8-LIKE 1"/>
    <property type="match status" value="1"/>
</dbReference>
<dbReference type="PANTHER" id="PTHR22993">
    <property type="entry name" value="FORMAMIDOPYRIMIDINE-DNA GLYCOSYLASE"/>
    <property type="match status" value="1"/>
</dbReference>
<feature type="domain" description="Formamidopyrimidine-DNA glycosylase catalytic" evidence="1">
    <location>
        <begin position="2"/>
        <end position="116"/>
    </location>
</feature>
<dbReference type="GO" id="GO:0008270">
    <property type="term" value="F:zinc ion binding"/>
    <property type="evidence" value="ECO:0007669"/>
    <property type="project" value="InterPro"/>
</dbReference>
<dbReference type="SMART" id="SM00898">
    <property type="entry name" value="Fapy_DNA_glyco"/>
    <property type="match status" value="1"/>
</dbReference>
<dbReference type="EMBL" id="LR796923">
    <property type="protein sequence ID" value="CAB4175610.1"/>
    <property type="molecule type" value="Genomic_DNA"/>
</dbReference>
<dbReference type="InterPro" id="IPR010979">
    <property type="entry name" value="Ribosomal_uS13-like_H2TH"/>
</dbReference>
<evidence type="ECO:0000313" key="2">
    <source>
        <dbReference type="EMBL" id="CAB4175610.1"/>
    </source>
</evidence>
<dbReference type="GO" id="GO:0006284">
    <property type="term" value="P:base-excision repair"/>
    <property type="evidence" value="ECO:0007669"/>
    <property type="project" value="InterPro"/>
</dbReference>
<dbReference type="SUPFAM" id="SSF46946">
    <property type="entry name" value="S13-like H2TH domain"/>
    <property type="match status" value="1"/>
</dbReference>
<accession>A0A6J5PUM3</accession>
<dbReference type="SUPFAM" id="SSF81624">
    <property type="entry name" value="N-terminal domain of MutM-like DNA repair proteins"/>
    <property type="match status" value="1"/>
</dbReference>
<name>A0A6J5PUM3_9CAUD</name>
<gene>
    <name evidence="2" type="ORF">UFOVP972_276</name>
</gene>
<dbReference type="Gene3D" id="3.20.190.10">
    <property type="entry name" value="MutM-like, N-terminal"/>
    <property type="match status" value="1"/>
</dbReference>
<dbReference type="GO" id="GO:0019104">
    <property type="term" value="F:DNA N-glycosylase activity"/>
    <property type="evidence" value="ECO:0007669"/>
    <property type="project" value="InterPro"/>
</dbReference>